<dbReference type="RefSeq" id="WP_183597557.1">
    <property type="nucleotide sequence ID" value="NZ_JACHXK010000002.1"/>
</dbReference>
<name>A0A7W5FL75_9BACL</name>
<gene>
    <name evidence="2" type="ORF">FHS18_000977</name>
</gene>
<accession>A0A7W5FL75</accession>
<dbReference type="Pfam" id="PF13200">
    <property type="entry name" value="DUF4015"/>
    <property type="match status" value="1"/>
</dbReference>
<dbReference type="EMBL" id="JACHXK010000002">
    <property type="protein sequence ID" value="MBB3108925.1"/>
    <property type="molecule type" value="Genomic_DNA"/>
</dbReference>
<dbReference type="InterPro" id="IPR017853">
    <property type="entry name" value="GH"/>
</dbReference>
<dbReference type="Gene3D" id="3.20.20.80">
    <property type="entry name" value="Glycosidases"/>
    <property type="match status" value="1"/>
</dbReference>
<evidence type="ECO:0000313" key="3">
    <source>
        <dbReference type="Proteomes" id="UP000570361"/>
    </source>
</evidence>
<reference evidence="2 3" key="1">
    <citation type="submission" date="2020-08" db="EMBL/GenBank/DDBJ databases">
        <title>Genomic Encyclopedia of Type Strains, Phase III (KMG-III): the genomes of soil and plant-associated and newly described type strains.</title>
        <authorList>
            <person name="Whitman W."/>
        </authorList>
    </citation>
    <scope>NUCLEOTIDE SEQUENCE [LARGE SCALE GENOMIC DNA]</scope>
    <source>
        <strain evidence="2 3">CECT 5862</strain>
    </source>
</reference>
<dbReference type="SUPFAM" id="SSF51445">
    <property type="entry name" value="(Trans)glycosidases"/>
    <property type="match status" value="1"/>
</dbReference>
<evidence type="ECO:0000259" key="1">
    <source>
        <dbReference type="Pfam" id="PF13200"/>
    </source>
</evidence>
<feature type="domain" description="DUF4015" evidence="1">
    <location>
        <begin position="15"/>
        <end position="315"/>
    </location>
</feature>
<dbReference type="Proteomes" id="UP000570361">
    <property type="component" value="Unassembled WGS sequence"/>
</dbReference>
<organism evidence="2 3">
    <name type="scientific">Paenibacillus phyllosphaerae</name>
    <dbReference type="NCBI Taxonomy" id="274593"/>
    <lineage>
        <taxon>Bacteria</taxon>
        <taxon>Bacillati</taxon>
        <taxon>Bacillota</taxon>
        <taxon>Bacilli</taxon>
        <taxon>Bacillales</taxon>
        <taxon>Paenibacillaceae</taxon>
        <taxon>Paenibacillus</taxon>
    </lineage>
</organism>
<sequence>MNRKVKRGSSTHVKGIYISSEVLMNEERLAKVIDLMFQTGLNAAVIDMKDDQGNVNGRRIRNFEQILQGFKDNGFYLIARVAAFRDPALARRRPTLALKRRRDSAWGTESAGWLDPYKRACWDYVVGVGISAARLGFDEIQFDYVRFPYRGVGPEQEDRATKLTQASQAQTIADFLSYAKSMLSSHDVVISAGVYGAITSTKTDSGIGQKWDLIAQHVDYISPMMYPSLYPKGIYRIVQPENEPYKIIQRGLFDAKRRNQLLQKKGKHAAKIRPWFQDFSSATAKYGLKELQAQIRAAKSQGIHEFLLWNGYANYSYESLQVTNTRKRTAKPARIKRTLGALSKPFFPKRQA</sequence>
<evidence type="ECO:0000313" key="2">
    <source>
        <dbReference type="EMBL" id="MBB3108925.1"/>
    </source>
</evidence>
<comment type="caution">
    <text evidence="2">The sequence shown here is derived from an EMBL/GenBank/DDBJ whole genome shotgun (WGS) entry which is preliminary data.</text>
</comment>
<dbReference type="InterPro" id="IPR025275">
    <property type="entry name" value="DUF4015"/>
</dbReference>
<protein>
    <recommendedName>
        <fullName evidence="1">DUF4015 domain-containing protein</fullName>
    </recommendedName>
</protein>
<proteinExistence type="predicted"/>
<keyword evidence="3" id="KW-1185">Reference proteome</keyword>
<dbReference type="AlphaFoldDB" id="A0A7W5FL75"/>